<sequence length="61" mass="7067">MLRHKKQDLMQRVEKYHAVVNEEGRVFALFIFFAVSRGTAKNKQKTLGIIGISYTIKWGRG</sequence>
<organism evidence="2 3">
    <name type="scientific">Bacillus thuringiensis</name>
    <dbReference type="NCBI Taxonomy" id="1428"/>
    <lineage>
        <taxon>Bacteria</taxon>
        <taxon>Bacillati</taxon>
        <taxon>Bacillota</taxon>
        <taxon>Bacilli</taxon>
        <taxon>Bacillales</taxon>
        <taxon>Bacillaceae</taxon>
        <taxon>Bacillus</taxon>
        <taxon>Bacillus cereus group</taxon>
    </lineage>
</organism>
<dbReference type="Proteomes" id="UP000220502">
    <property type="component" value="Unassembled WGS sequence"/>
</dbReference>
<dbReference type="AlphaFoldDB" id="A0A9X6Z3F6"/>
<dbReference type="Proteomes" id="UP000220397">
    <property type="component" value="Unassembled WGS sequence"/>
</dbReference>
<evidence type="ECO:0000313" key="2">
    <source>
        <dbReference type="EMBL" id="PFB00640.1"/>
    </source>
</evidence>
<gene>
    <name evidence="2" type="ORF">CN398_19135</name>
    <name evidence="1" type="ORF">CN461_24510</name>
</gene>
<dbReference type="EMBL" id="NTUS01000067">
    <property type="protein sequence ID" value="PFB00640.1"/>
    <property type="molecule type" value="Genomic_DNA"/>
</dbReference>
<name>A0A9X6Z3F6_BACTU</name>
<proteinExistence type="predicted"/>
<evidence type="ECO:0000313" key="4">
    <source>
        <dbReference type="Proteomes" id="UP000220502"/>
    </source>
</evidence>
<evidence type="ECO:0000313" key="1">
    <source>
        <dbReference type="EMBL" id="PEX45306.1"/>
    </source>
</evidence>
<accession>A0A9X6Z3F6</accession>
<dbReference type="EMBL" id="NTXF01000040">
    <property type="protein sequence ID" value="PEX45306.1"/>
    <property type="molecule type" value="Genomic_DNA"/>
</dbReference>
<reference evidence="3 4" key="1">
    <citation type="submission" date="2017-09" db="EMBL/GenBank/DDBJ databases">
        <title>Large-scale bioinformatics analysis of Bacillus genomes uncovers conserved roles of natural products in bacterial physiology.</title>
        <authorList>
            <consortium name="Agbiome Team Llc"/>
            <person name="Bleich R.M."/>
            <person name="Kirk G.J."/>
            <person name="Santa Maria K.C."/>
            <person name="Allen S.E."/>
            <person name="Farag S."/>
            <person name="Shank E.A."/>
            <person name="Bowers A."/>
        </authorList>
    </citation>
    <scope>NUCLEOTIDE SEQUENCE [LARGE SCALE GENOMIC DNA]</scope>
    <source>
        <strain evidence="1 4">AFS007900</strain>
        <strain evidence="2 3">AFS015413</strain>
    </source>
</reference>
<protein>
    <submittedName>
        <fullName evidence="2">Uncharacterized protein</fullName>
    </submittedName>
</protein>
<comment type="caution">
    <text evidence="2">The sequence shown here is derived from an EMBL/GenBank/DDBJ whole genome shotgun (WGS) entry which is preliminary data.</text>
</comment>
<evidence type="ECO:0000313" key="3">
    <source>
        <dbReference type="Proteomes" id="UP000220397"/>
    </source>
</evidence>